<protein>
    <submittedName>
        <fullName evidence="1">Uncharacterized protein</fullName>
    </submittedName>
</protein>
<accession>A0A375E9S9</accession>
<name>A0A375E9S9_9BURK</name>
<comment type="caution">
    <text evidence="1">The sequence shown here is derived from an EMBL/GenBank/DDBJ whole genome shotgun (WGS) entry which is preliminary data.</text>
</comment>
<dbReference type="EMBL" id="OFTH01000047">
    <property type="protein sequence ID" value="SOZ72954.1"/>
    <property type="molecule type" value="Genomic_DNA"/>
</dbReference>
<dbReference type="AlphaFoldDB" id="A0A375E9S9"/>
<reference evidence="1" key="1">
    <citation type="submission" date="2018-01" db="EMBL/GenBank/DDBJ databases">
        <authorList>
            <person name="Clerissi C."/>
        </authorList>
    </citation>
    <scope>NUCLEOTIDE SEQUENCE</scope>
    <source>
        <strain evidence="1">Cupriavidus taiwanensis STM 8556</strain>
    </source>
</reference>
<evidence type="ECO:0000313" key="1">
    <source>
        <dbReference type="EMBL" id="SOZ72954.1"/>
    </source>
</evidence>
<dbReference type="Proteomes" id="UP000256952">
    <property type="component" value="Chromosome CBM2613_b"/>
</dbReference>
<proteinExistence type="predicted"/>
<sequence length="30" mass="3446">MPSNYSAVFKKPLRLDANCMEMQLVIVFSL</sequence>
<organism evidence="1">
    <name type="scientific">Cupriavidus taiwanensis</name>
    <dbReference type="NCBI Taxonomy" id="164546"/>
    <lineage>
        <taxon>Bacteria</taxon>
        <taxon>Pseudomonadati</taxon>
        <taxon>Pseudomonadota</taxon>
        <taxon>Betaproteobacteria</taxon>
        <taxon>Burkholderiales</taxon>
        <taxon>Burkholderiaceae</taxon>
        <taxon>Cupriavidus</taxon>
    </lineage>
</organism>
<gene>
    <name evidence="1" type="ORF">CBM2613_B50101</name>
</gene>